<evidence type="ECO:0000313" key="2">
    <source>
        <dbReference type="EMBL" id="MBE9070981.1"/>
    </source>
</evidence>
<evidence type="ECO:0000313" key="3">
    <source>
        <dbReference type="Proteomes" id="UP000615026"/>
    </source>
</evidence>
<dbReference type="InterPro" id="IPR029058">
    <property type="entry name" value="AB_hydrolase_fold"/>
</dbReference>
<dbReference type="SUPFAM" id="SSF53474">
    <property type="entry name" value="alpha/beta-Hydrolases"/>
    <property type="match status" value="1"/>
</dbReference>
<dbReference type="Proteomes" id="UP000615026">
    <property type="component" value="Unassembled WGS sequence"/>
</dbReference>
<dbReference type="GO" id="GO:0004177">
    <property type="term" value="F:aminopeptidase activity"/>
    <property type="evidence" value="ECO:0007669"/>
    <property type="project" value="UniProtKB-EC"/>
</dbReference>
<dbReference type="GO" id="GO:0006508">
    <property type="term" value="P:proteolysis"/>
    <property type="evidence" value="ECO:0007669"/>
    <property type="project" value="InterPro"/>
</dbReference>
<keyword evidence="3" id="KW-1185">Reference proteome</keyword>
<evidence type="ECO:0000259" key="1">
    <source>
        <dbReference type="Pfam" id="PF08386"/>
    </source>
</evidence>
<comment type="caution">
    <text evidence="2">The sequence shown here is derived from an EMBL/GenBank/DDBJ whole genome shotgun (WGS) entry which is preliminary data.</text>
</comment>
<dbReference type="GO" id="GO:0005737">
    <property type="term" value="C:cytoplasm"/>
    <property type="evidence" value="ECO:0007669"/>
    <property type="project" value="InterPro"/>
</dbReference>
<organism evidence="2 3">
    <name type="scientific">Leptolyngbya cf. ectocarpi LEGE 11479</name>
    <dbReference type="NCBI Taxonomy" id="1828722"/>
    <lineage>
        <taxon>Bacteria</taxon>
        <taxon>Bacillati</taxon>
        <taxon>Cyanobacteriota</taxon>
        <taxon>Cyanophyceae</taxon>
        <taxon>Leptolyngbyales</taxon>
        <taxon>Leptolyngbyaceae</taxon>
        <taxon>Leptolyngbya group</taxon>
        <taxon>Leptolyngbya</taxon>
    </lineage>
</organism>
<protein>
    <submittedName>
        <fullName evidence="2">Alpha/beta hydrolase</fullName>
    </submittedName>
</protein>
<keyword evidence="2" id="KW-0378">Hydrolase</keyword>
<dbReference type="Pfam" id="PF08386">
    <property type="entry name" value="Abhydrolase_4"/>
    <property type="match status" value="1"/>
</dbReference>
<gene>
    <name evidence="2" type="ORF">IQ260_30550</name>
</gene>
<dbReference type="RefSeq" id="WP_193996793.1">
    <property type="nucleotide sequence ID" value="NZ_JADEXP010000622.1"/>
</dbReference>
<dbReference type="Gene3D" id="3.40.50.1820">
    <property type="entry name" value="alpha/beta hydrolase"/>
    <property type="match status" value="1"/>
</dbReference>
<accession>A0A929A0V5</accession>
<proteinExistence type="predicted"/>
<dbReference type="AlphaFoldDB" id="A0A929A0V5"/>
<dbReference type="EMBL" id="JADEXP010000622">
    <property type="protein sequence ID" value="MBE9070981.1"/>
    <property type="molecule type" value="Genomic_DNA"/>
</dbReference>
<reference evidence="2" key="1">
    <citation type="submission" date="2020-10" db="EMBL/GenBank/DDBJ databases">
        <authorList>
            <person name="Castelo-Branco R."/>
            <person name="Eusebio N."/>
            <person name="Adriana R."/>
            <person name="Vieira A."/>
            <person name="Brugerolle De Fraissinette N."/>
            <person name="Rezende De Castro R."/>
            <person name="Schneider M.P."/>
            <person name="Vasconcelos V."/>
            <person name="Leao P.N."/>
        </authorList>
    </citation>
    <scope>NUCLEOTIDE SEQUENCE</scope>
    <source>
        <strain evidence="2">LEGE 11479</strain>
    </source>
</reference>
<sequence>PDQLLQNIATIRHIPAVIVQGRYDVVCPMASAWELHRAWPEAELVVVPDAGHSATEPGILSALVEATDRFGCG</sequence>
<dbReference type="PANTHER" id="PTHR43722">
    <property type="entry name" value="PROLINE IMINOPEPTIDASE"/>
    <property type="match status" value="1"/>
</dbReference>
<dbReference type="InterPro" id="IPR013595">
    <property type="entry name" value="Pept_S33_TAP-like_C"/>
</dbReference>
<name>A0A929A0V5_LEPEC</name>
<dbReference type="PANTHER" id="PTHR43722:SF1">
    <property type="entry name" value="PROLINE IMINOPEPTIDASE"/>
    <property type="match status" value="1"/>
</dbReference>
<feature type="domain" description="Peptidase S33 tripeptidyl aminopeptidase-like C-terminal" evidence="1">
    <location>
        <begin position="13"/>
        <end position="58"/>
    </location>
</feature>
<feature type="non-terminal residue" evidence="2">
    <location>
        <position position="1"/>
    </location>
</feature>
<dbReference type="InterPro" id="IPR005944">
    <property type="entry name" value="Pro_iminopeptidase"/>
</dbReference>